<dbReference type="Gene3D" id="2.40.110.10">
    <property type="entry name" value="Butyryl-CoA Dehydrogenase, subunit A, domain 2"/>
    <property type="match status" value="1"/>
</dbReference>
<dbReference type="EMBL" id="BLAD01000035">
    <property type="protein sequence ID" value="GER97984.1"/>
    <property type="molecule type" value="Genomic_DNA"/>
</dbReference>
<dbReference type="InterPro" id="IPR037069">
    <property type="entry name" value="AcylCoA_DH/ox_N_sf"/>
</dbReference>
<comment type="similarity">
    <text evidence="2">Belongs to the HpaH/HsaA monooxygenase family.</text>
</comment>
<dbReference type="PANTHER" id="PTHR48083">
    <property type="entry name" value="MEDIUM-CHAIN SPECIFIC ACYL-COA DEHYDROGENASE, MITOCHONDRIAL-RELATED"/>
    <property type="match status" value="1"/>
</dbReference>
<dbReference type="Pfam" id="PF02771">
    <property type="entry name" value="Acyl-CoA_dh_N"/>
    <property type="match status" value="1"/>
</dbReference>
<dbReference type="GO" id="GO:0016712">
    <property type="term" value="F:oxidoreductase activity, acting on paired donors, with incorporation or reduction of molecular oxygen, reduced flavin or flavoprotein as one donor, and incorporation of one atom of oxygen"/>
    <property type="evidence" value="ECO:0007669"/>
    <property type="project" value="TreeGrafter"/>
</dbReference>
<dbReference type="PIRSF" id="PIRSF016578">
    <property type="entry name" value="HsaA"/>
    <property type="match status" value="1"/>
</dbReference>
<accession>A0A5M3VMI4</accession>
<dbReference type="OrthoDB" id="3404950at2"/>
<dbReference type="InterPro" id="IPR009100">
    <property type="entry name" value="AcylCoA_DH/oxidase_NM_dom_sf"/>
</dbReference>
<dbReference type="InterPro" id="IPR013786">
    <property type="entry name" value="AcylCoA_DH/ox_N"/>
</dbReference>
<dbReference type="Proteomes" id="UP000334990">
    <property type="component" value="Unassembled WGS sequence"/>
</dbReference>
<dbReference type="AlphaFoldDB" id="A0A5M3VMI4"/>
<evidence type="ECO:0000256" key="1">
    <source>
        <dbReference type="ARBA" id="ARBA00023002"/>
    </source>
</evidence>
<dbReference type="InterPro" id="IPR046373">
    <property type="entry name" value="Acyl-CoA_Oxase/DH_mid-dom_sf"/>
</dbReference>
<gene>
    <name evidence="5" type="ORF">Acor_00460</name>
</gene>
<dbReference type="Pfam" id="PF08028">
    <property type="entry name" value="Acyl-CoA_dh_2"/>
    <property type="match status" value="1"/>
</dbReference>
<dbReference type="InterPro" id="IPR036250">
    <property type="entry name" value="AcylCo_DH-like_C"/>
</dbReference>
<organism evidence="5 6">
    <name type="scientific">Acrocarpospora corrugata</name>
    <dbReference type="NCBI Taxonomy" id="35763"/>
    <lineage>
        <taxon>Bacteria</taxon>
        <taxon>Bacillati</taxon>
        <taxon>Actinomycetota</taxon>
        <taxon>Actinomycetes</taxon>
        <taxon>Streptosporangiales</taxon>
        <taxon>Streptosporangiaceae</taxon>
        <taxon>Acrocarpospora</taxon>
    </lineage>
</organism>
<dbReference type="GO" id="GO:0003995">
    <property type="term" value="F:acyl-CoA dehydrogenase activity"/>
    <property type="evidence" value="ECO:0007669"/>
    <property type="project" value="TreeGrafter"/>
</dbReference>
<keyword evidence="1" id="KW-0560">Oxidoreductase</keyword>
<evidence type="ECO:0000259" key="4">
    <source>
        <dbReference type="Pfam" id="PF08028"/>
    </source>
</evidence>
<dbReference type="SUPFAM" id="SSF56645">
    <property type="entry name" value="Acyl-CoA dehydrogenase NM domain-like"/>
    <property type="match status" value="1"/>
</dbReference>
<dbReference type="RefSeq" id="WP_155334450.1">
    <property type="nucleotide sequence ID" value="NZ_BAAABN010000006.1"/>
</dbReference>
<dbReference type="Gene3D" id="1.20.140.10">
    <property type="entry name" value="Butyryl-CoA Dehydrogenase, subunit A, domain 3"/>
    <property type="match status" value="1"/>
</dbReference>
<evidence type="ECO:0000256" key="2">
    <source>
        <dbReference type="ARBA" id="ARBA00049661"/>
    </source>
</evidence>
<evidence type="ECO:0000313" key="5">
    <source>
        <dbReference type="EMBL" id="GER97984.1"/>
    </source>
</evidence>
<feature type="domain" description="Acyl-CoA dehydrogenase/oxidase N-terminal" evidence="3">
    <location>
        <begin position="30"/>
        <end position="99"/>
    </location>
</feature>
<proteinExistence type="inferred from homology"/>
<dbReference type="Gene3D" id="1.10.540.10">
    <property type="entry name" value="Acyl-CoA dehydrogenase/oxidase, N-terminal domain"/>
    <property type="match status" value="1"/>
</dbReference>
<dbReference type="InterPro" id="IPR013107">
    <property type="entry name" value="Acyl-CoA_DH_C"/>
</dbReference>
<feature type="domain" description="Acyl-CoA dehydrogenase C-terminal" evidence="4">
    <location>
        <begin position="242"/>
        <end position="369"/>
    </location>
</feature>
<protein>
    <submittedName>
        <fullName evidence="5">Acyl-CoA dehydrogenase</fullName>
    </submittedName>
</protein>
<dbReference type="GO" id="GO:0050660">
    <property type="term" value="F:flavin adenine dinucleotide binding"/>
    <property type="evidence" value="ECO:0007669"/>
    <property type="project" value="InterPro"/>
</dbReference>
<reference evidence="5 6" key="1">
    <citation type="submission" date="2019-10" db="EMBL/GenBank/DDBJ databases">
        <title>Whole genome shotgun sequence of Acrocarpospora corrugata NBRC 13972.</title>
        <authorList>
            <person name="Ichikawa N."/>
            <person name="Kimura A."/>
            <person name="Kitahashi Y."/>
            <person name="Komaki H."/>
            <person name="Oguchi A."/>
        </authorList>
    </citation>
    <scope>NUCLEOTIDE SEQUENCE [LARGE SCALE GENOMIC DNA]</scope>
    <source>
        <strain evidence="5 6">NBRC 13972</strain>
    </source>
</reference>
<comment type="caution">
    <text evidence="5">The sequence shown here is derived from an EMBL/GenBank/DDBJ whole genome shotgun (WGS) entry which is preliminary data.</text>
</comment>
<name>A0A5M3VMI4_9ACTN</name>
<dbReference type="GO" id="GO:0033539">
    <property type="term" value="P:fatty acid beta-oxidation using acyl-CoA dehydrogenase"/>
    <property type="evidence" value="ECO:0007669"/>
    <property type="project" value="TreeGrafter"/>
</dbReference>
<dbReference type="PANTHER" id="PTHR48083:SF19">
    <property type="entry name" value="FLAVIN-DEPENDENT MONOOXYGENASE, OXYGENASE SUBUNIT HSAA"/>
    <property type="match status" value="1"/>
</dbReference>
<evidence type="ECO:0000313" key="6">
    <source>
        <dbReference type="Proteomes" id="UP000334990"/>
    </source>
</evidence>
<evidence type="ECO:0000259" key="3">
    <source>
        <dbReference type="Pfam" id="PF02771"/>
    </source>
</evidence>
<keyword evidence="6" id="KW-1185">Reference proteome</keyword>
<sequence length="391" mass="42670">MKHAQAPAQEELVRRASELVPLLQANALSTEDGRQLTPDSLDALRDAGIYRMRVPARYGGYESDARTMVRVASELGRGDGSTSWTASVWWITSWMAAMFPDDVQDEVFDSPDTRLCGTLSPTGMAVRQPGGAVLNGKWGFISGARHSTWQVIVAVSPTPEGGHEPIMALVPLADLQIVDDWFTSGLRGTGSITTIAQNVFIPEERILSMGAILHEQYGSKRNAESAIYRNPLLPVASASSVGTVLGMAKGAWDAFLGRLPDRHITYTAYTSQREAPLTHFQVAEARLLIDEAEFHALRLAGQVDEKSGAEWTAEERARARADMGAVCDLAKQAVDLLTTASGGSSIYSDVPMQRIQRDMQAVNLHALMHPDTNRELYGRILCGMPPNTFYL</sequence>
<dbReference type="GO" id="GO:0005737">
    <property type="term" value="C:cytoplasm"/>
    <property type="evidence" value="ECO:0007669"/>
    <property type="project" value="TreeGrafter"/>
</dbReference>
<dbReference type="InterPro" id="IPR050741">
    <property type="entry name" value="Acyl-CoA_dehydrogenase"/>
</dbReference>
<dbReference type="SUPFAM" id="SSF47203">
    <property type="entry name" value="Acyl-CoA dehydrogenase C-terminal domain-like"/>
    <property type="match status" value="1"/>
</dbReference>